<evidence type="ECO:0000313" key="2">
    <source>
        <dbReference type="EMBL" id="RWX52027.1"/>
    </source>
</evidence>
<proteinExistence type="predicted"/>
<feature type="transmembrane region" description="Helical" evidence="1">
    <location>
        <begin position="12"/>
        <end position="31"/>
    </location>
</feature>
<dbReference type="Proteomes" id="UP000288892">
    <property type="component" value="Unassembled WGS sequence"/>
</dbReference>
<dbReference type="AlphaFoldDB" id="A0A444JG84"/>
<evidence type="ECO:0000256" key="1">
    <source>
        <dbReference type="SAM" id="Phobius"/>
    </source>
</evidence>
<keyword evidence="1" id="KW-0812">Transmembrane</keyword>
<keyword evidence="1" id="KW-0472">Membrane</keyword>
<sequence>MRNNNVPLIDVVRAIFWVCILVGFLLLKHIFPEKHILVQYSTGFYGVFIFFVLMGIAAGIEVHIAQRSSKKKRESAPPY</sequence>
<dbReference type="EMBL" id="MTKS01000049">
    <property type="protein sequence ID" value="RWX52027.1"/>
    <property type="molecule type" value="Genomic_DNA"/>
</dbReference>
<comment type="caution">
    <text evidence="2">The sequence shown here is derived from an EMBL/GenBank/DDBJ whole genome shotgun (WGS) entry which is preliminary data.</text>
</comment>
<evidence type="ECO:0000313" key="3">
    <source>
        <dbReference type="Proteomes" id="UP000288892"/>
    </source>
</evidence>
<name>A0A444JG84_9BACT</name>
<organism evidence="2 3">
    <name type="scientific">Candidatus Electrothrix marina</name>
    <dbReference type="NCBI Taxonomy" id="1859130"/>
    <lineage>
        <taxon>Bacteria</taxon>
        <taxon>Pseudomonadati</taxon>
        <taxon>Thermodesulfobacteriota</taxon>
        <taxon>Desulfobulbia</taxon>
        <taxon>Desulfobulbales</taxon>
        <taxon>Desulfobulbaceae</taxon>
        <taxon>Candidatus Electrothrix</taxon>
    </lineage>
</organism>
<keyword evidence="3" id="KW-1185">Reference proteome</keyword>
<reference evidence="2 3" key="1">
    <citation type="submission" date="2017-01" db="EMBL/GenBank/DDBJ databases">
        <title>The cable genome- insights into the physiology and evolution of filamentous bacteria capable of sulfide oxidation via long distance electron transfer.</title>
        <authorList>
            <person name="Schreiber L."/>
            <person name="Bjerg J.T."/>
            <person name="Boggild A."/>
            <person name="Van De Vossenberg J."/>
            <person name="Meysman F."/>
            <person name="Nielsen L.P."/>
            <person name="Schramm A."/>
            <person name="Kjeldsen K.U."/>
        </authorList>
    </citation>
    <scope>NUCLEOTIDE SEQUENCE [LARGE SCALE GENOMIC DNA]</scope>
    <source>
        <strain evidence="2">A5</strain>
    </source>
</reference>
<gene>
    <name evidence="2" type="ORF">VU01_10496</name>
</gene>
<feature type="transmembrane region" description="Helical" evidence="1">
    <location>
        <begin position="43"/>
        <end position="64"/>
    </location>
</feature>
<keyword evidence="1" id="KW-1133">Transmembrane helix</keyword>
<accession>A0A444JG84</accession>
<protein>
    <submittedName>
        <fullName evidence="2">Uncharacterized protein</fullName>
    </submittedName>
</protein>